<dbReference type="Proteomes" id="UP001162156">
    <property type="component" value="Unassembled WGS sequence"/>
</dbReference>
<evidence type="ECO:0000313" key="2">
    <source>
        <dbReference type="Proteomes" id="UP001162156"/>
    </source>
</evidence>
<proteinExistence type="predicted"/>
<evidence type="ECO:0008006" key="3">
    <source>
        <dbReference type="Google" id="ProtNLM"/>
    </source>
</evidence>
<name>A0AAV8ZHF8_9CUCU</name>
<accession>A0AAV8ZHF8</accession>
<gene>
    <name evidence="1" type="ORF">NQ314_005611</name>
</gene>
<comment type="caution">
    <text evidence="1">The sequence shown here is derived from an EMBL/GenBank/DDBJ whole genome shotgun (WGS) entry which is preliminary data.</text>
</comment>
<dbReference type="AlphaFoldDB" id="A0AAV8ZHF8"/>
<sequence length="135" mass="15500">MNSYNYCGPGTKLSNRLARHDTSVSHLNEFYKEHNIAYSHSKGINSRHRVEKVLPEKAYQRFKASDSSIEEKTASLGVSGILKVKTKLGMGMRKKRSKQAKTSMGMCRRLRSRQKHGRRLINFNTCTTSTAWYSR</sequence>
<organism evidence="1 2">
    <name type="scientific">Rhamnusium bicolor</name>
    <dbReference type="NCBI Taxonomy" id="1586634"/>
    <lineage>
        <taxon>Eukaryota</taxon>
        <taxon>Metazoa</taxon>
        <taxon>Ecdysozoa</taxon>
        <taxon>Arthropoda</taxon>
        <taxon>Hexapoda</taxon>
        <taxon>Insecta</taxon>
        <taxon>Pterygota</taxon>
        <taxon>Neoptera</taxon>
        <taxon>Endopterygota</taxon>
        <taxon>Coleoptera</taxon>
        <taxon>Polyphaga</taxon>
        <taxon>Cucujiformia</taxon>
        <taxon>Chrysomeloidea</taxon>
        <taxon>Cerambycidae</taxon>
        <taxon>Lepturinae</taxon>
        <taxon>Rhagiini</taxon>
        <taxon>Rhamnusium</taxon>
    </lineage>
</organism>
<evidence type="ECO:0000313" key="1">
    <source>
        <dbReference type="EMBL" id="KAJ8963025.1"/>
    </source>
</evidence>
<protein>
    <recommendedName>
        <fullName evidence="3">GIY-YIG homing endonuclease</fullName>
    </recommendedName>
</protein>
<reference evidence="1" key="1">
    <citation type="journal article" date="2023" name="Insect Mol. Biol.">
        <title>Genome sequencing provides insights into the evolution of gene families encoding plant cell wall-degrading enzymes in longhorned beetles.</title>
        <authorList>
            <person name="Shin N.R."/>
            <person name="Okamura Y."/>
            <person name="Kirsch R."/>
            <person name="Pauchet Y."/>
        </authorList>
    </citation>
    <scope>NUCLEOTIDE SEQUENCE</scope>
    <source>
        <strain evidence="1">RBIC_L_NR</strain>
    </source>
</reference>
<keyword evidence="2" id="KW-1185">Reference proteome</keyword>
<dbReference type="EMBL" id="JANEYF010001561">
    <property type="protein sequence ID" value="KAJ8963025.1"/>
    <property type="molecule type" value="Genomic_DNA"/>
</dbReference>